<proteinExistence type="predicted"/>
<accession>L0ARB2</accession>
<reference evidence="2" key="1">
    <citation type="journal article" date="2013" name="Antimicrob. Agents Chemother.">
        <title>Complete Nucleotide Sequences of blaKPC-4- and blaKPC-5-Harboring IncN and IncX Plasmids from Klebsiella pneumoniae Strains Isolated in New Jersey.</title>
        <authorList>
            <person name="Chen L."/>
            <person name="Chavda K.D."/>
            <person name="Fraimow H.S."/>
            <person name="Mediavilla J.R."/>
            <person name="Melano R.G."/>
            <person name="Jacobs M.R."/>
            <person name="Bonomo R.A."/>
            <person name="Kreiswirth B.N."/>
        </authorList>
    </citation>
    <scope>NUCLEOTIDE SEQUENCE</scope>
    <source>
        <strain evidence="2">BK31551</strain>
        <plasmid evidence="2">pBK31551</plasmid>
    </source>
</reference>
<feature type="region of interest" description="Disordered" evidence="1">
    <location>
        <begin position="20"/>
        <end position="45"/>
    </location>
</feature>
<geneLocation type="plasmid" evidence="2">
    <name>pBK31551</name>
</geneLocation>
<dbReference type="EMBL" id="JX193301">
    <property type="protein sequence ID" value="AFZ77108.1"/>
    <property type="molecule type" value="Genomic_DNA"/>
</dbReference>
<name>L0ARB2_KLEPN</name>
<evidence type="ECO:0000313" key="2">
    <source>
        <dbReference type="EMBL" id="AFZ77108.1"/>
    </source>
</evidence>
<organism evidence="2">
    <name type="scientific">Klebsiella pneumoniae</name>
    <dbReference type="NCBI Taxonomy" id="573"/>
    <lineage>
        <taxon>Bacteria</taxon>
        <taxon>Pseudomonadati</taxon>
        <taxon>Pseudomonadota</taxon>
        <taxon>Gammaproteobacteria</taxon>
        <taxon>Enterobacterales</taxon>
        <taxon>Enterobacteriaceae</taxon>
        <taxon>Klebsiella/Raoultella group</taxon>
        <taxon>Klebsiella</taxon>
        <taxon>Klebsiella pneumoniae complex</taxon>
    </lineage>
</organism>
<protein>
    <submittedName>
        <fullName evidence="2">Uncharacterized protein</fullName>
    </submittedName>
</protein>
<sequence length="45" mass="4955">MAVLFSYAVRAWKATTPELNGHRPQIAGNRNAERIARPSPLPAKP</sequence>
<keyword evidence="2" id="KW-0614">Plasmid</keyword>
<evidence type="ECO:0000256" key="1">
    <source>
        <dbReference type="SAM" id="MobiDB-lite"/>
    </source>
</evidence>
<dbReference type="AlphaFoldDB" id="L0ARB2"/>